<dbReference type="Gene3D" id="2.40.128.20">
    <property type="match status" value="1"/>
</dbReference>
<accession>A0A8C6HA74</accession>
<dbReference type="SUPFAM" id="SSF50814">
    <property type="entry name" value="Lipocalins"/>
    <property type="match status" value="1"/>
</dbReference>
<dbReference type="InterPro" id="IPR031259">
    <property type="entry name" value="ILBP"/>
</dbReference>
<dbReference type="PROSITE" id="PS00214">
    <property type="entry name" value="FABP"/>
    <property type="match status" value="1"/>
</dbReference>
<keyword evidence="6" id="KW-1185">Reference proteome</keyword>
<reference evidence="5" key="1">
    <citation type="submission" date="2025-08" db="UniProtKB">
        <authorList>
            <consortium name="Ensembl"/>
        </authorList>
    </citation>
    <scope>IDENTIFICATION</scope>
</reference>
<proteinExistence type="inferred from homology"/>
<organism evidence="5 6">
    <name type="scientific">Mus spicilegus</name>
    <name type="common">Mound-building mouse</name>
    <dbReference type="NCBI Taxonomy" id="10103"/>
    <lineage>
        <taxon>Eukaryota</taxon>
        <taxon>Metazoa</taxon>
        <taxon>Chordata</taxon>
        <taxon>Craniata</taxon>
        <taxon>Vertebrata</taxon>
        <taxon>Euteleostomi</taxon>
        <taxon>Mammalia</taxon>
        <taxon>Eutheria</taxon>
        <taxon>Euarchontoglires</taxon>
        <taxon>Glires</taxon>
        <taxon>Rodentia</taxon>
        <taxon>Myomorpha</taxon>
        <taxon>Muroidea</taxon>
        <taxon>Muridae</taxon>
        <taxon>Murinae</taxon>
        <taxon>Mus</taxon>
        <taxon>Mus</taxon>
    </lineage>
</organism>
<protein>
    <submittedName>
        <fullName evidence="5">Fatty acid binding protein 7, brain</fullName>
    </submittedName>
</protein>
<dbReference type="Proteomes" id="UP000694415">
    <property type="component" value="Unplaced"/>
</dbReference>
<dbReference type="PRINTS" id="PR00178">
    <property type="entry name" value="FATTYACIDBP"/>
</dbReference>
<sequence>MVDAFCATWKLTDSQNFDEYMKALGVGFATRQVGNVTKPTVIISQEGGKVVIRTQCTFKNTEINFQLGEEFEETSIDDRNCKSVVRLDGDKLIHVQKWDGKETNCTREIKDGKMVVVSPKESASSVPASLLSIILLHSPLDSSSLVPTFALPQPLIFISVSPAFQSPLICKTGGRKNSELVVASGWHL</sequence>
<evidence type="ECO:0000256" key="3">
    <source>
        <dbReference type="RuleBase" id="RU003696"/>
    </source>
</evidence>
<dbReference type="Pfam" id="PF00061">
    <property type="entry name" value="Lipocalin"/>
    <property type="match status" value="1"/>
</dbReference>
<dbReference type="Ensembl" id="ENSMSIT00000022003.1">
    <property type="protein sequence ID" value="ENSMSIP00000017407.1"/>
    <property type="gene ID" value="ENSMSIG00000014845.1"/>
</dbReference>
<keyword evidence="2 3" id="KW-0813">Transport</keyword>
<dbReference type="InterPro" id="IPR012674">
    <property type="entry name" value="Calycin"/>
</dbReference>
<dbReference type="FunFam" id="2.40.128.20:FF:000001">
    <property type="entry name" value="Fatty acid-binding protein, adipocyte"/>
    <property type="match status" value="1"/>
</dbReference>
<evidence type="ECO:0000256" key="1">
    <source>
        <dbReference type="ARBA" id="ARBA00008390"/>
    </source>
</evidence>
<dbReference type="InterPro" id="IPR000566">
    <property type="entry name" value="Lipocln_cytosolic_FA-bd_dom"/>
</dbReference>
<comment type="similarity">
    <text evidence="1 3">Belongs to the calycin superfamily. Fatty-acid binding protein (FABP) family.</text>
</comment>
<dbReference type="InterPro" id="IPR000463">
    <property type="entry name" value="Fatty_acid-bd"/>
</dbReference>
<dbReference type="PANTHER" id="PTHR11955">
    <property type="entry name" value="FATTY ACID BINDING PROTEIN"/>
    <property type="match status" value="1"/>
</dbReference>
<evidence type="ECO:0000259" key="4">
    <source>
        <dbReference type="PROSITE" id="PS00214"/>
    </source>
</evidence>
<evidence type="ECO:0000313" key="6">
    <source>
        <dbReference type="Proteomes" id="UP000694415"/>
    </source>
</evidence>
<dbReference type="AlphaFoldDB" id="A0A8C6HA74"/>
<evidence type="ECO:0000256" key="2">
    <source>
        <dbReference type="ARBA" id="ARBA00022448"/>
    </source>
</evidence>
<feature type="domain" description="Cytosolic fatty-acid binding proteins" evidence="4">
    <location>
        <begin position="7"/>
        <end position="24"/>
    </location>
</feature>
<reference evidence="5" key="2">
    <citation type="submission" date="2025-09" db="UniProtKB">
        <authorList>
            <consortium name="Ensembl"/>
        </authorList>
    </citation>
    <scope>IDENTIFICATION</scope>
</reference>
<evidence type="ECO:0000313" key="5">
    <source>
        <dbReference type="Ensembl" id="ENSMSIP00000017407.1"/>
    </source>
</evidence>
<dbReference type="GeneTree" id="ENSGT00940000156713"/>
<dbReference type="GO" id="GO:0008289">
    <property type="term" value="F:lipid binding"/>
    <property type="evidence" value="ECO:0007669"/>
    <property type="project" value="InterPro"/>
</dbReference>
<name>A0A8C6HA74_MUSSI</name>